<dbReference type="Proteomes" id="UP001149079">
    <property type="component" value="Unassembled WGS sequence"/>
</dbReference>
<dbReference type="GeneID" id="81403027"/>
<dbReference type="RefSeq" id="XP_056522914.1">
    <property type="nucleotide sequence ID" value="XM_056663857.1"/>
</dbReference>
<organism evidence="1 2">
    <name type="scientific">Penicillium bovifimosum</name>
    <dbReference type="NCBI Taxonomy" id="126998"/>
    <lineage>
        <taxon>Eukaryota</taxon>
        <taxon>Fungi</taxon>
        <taxon>Dikarya</taxon>
        <taxon>Ascomycota</taxon>
        <taxon>Pezizomycotina</taxon>
        <taxon>Eurotiomycetes</taxon>
        <taxon>Eurotiomycetidae</taxon>
        <taxon>Eurotiales</taxon>
        <taxon>Aspergillaceae</taxon>
        <taxon>Penicillium</taxon>
    </lineage>
</organism>
<evidence type="ECO:0000313" key="1">
    <source>
        <dbReference type="EMBL" id="KAJ5138265.1"/>
    </source>
</evidence>
<proteinExistence type="predicted"/>
<reference evidence="1" key="2">
    <citation type="journal article" date="2023" name="IMA Fungus">
        <title>Comparative genomic study of the Penicillium genus elucidates a diverse pangenome and 15 lateral gene transfer events.</title>
        <authorList>
            <person name="Petersen C."/>
            <person name="Sorensen T."/>
            <person name="Nielsen M.R."/>
            <person name="Sondergaard T.E."/>
            <person name="Sorensen J.L."/>
            <person name="Fitzpatrick D.A."/>
            <person name="Frisvad J.C."/>
            <person name="Nielsen K.L."/>
        </authorList>
    </citation>
    <scope>NUCLEOTIDE SEQUENCE</scope>
    <source>
        <strain evidence="1">IBT 22155</strain>
    </source>
</reference>
<reference evidence="1" key="1">
    <citation type="submission" date="2022-11" db="EMBL/GenBank/DDBJ databases">
        <authorList>
            <person name="Petersen C."/>
        </authorList>
    </citation>
    <scope>NUCLEOTIDE SEQUENCE</scope>
    <source>
        <strain evidence="1">IBT 22155</strain>
    </source>
</reference>
<evidence type="ECO:0000313" key="2">
    <source>
        <dbReference type="Proteomes" id="UP001149079"/>
    </source>
</evidence>
<protein>
    <submittedName>
        <fullName evidence="1">Phosphotransferase enzyme family protein</fullName>
    </submittedName>
</protein>
<keyword evidence="2" id="KW-1185">Reference proteome</keyword>
<dbReference type="AlphaFoldDB" id="A0A9W9H440"/>
<name>A0A9W9H440_9EURO</name>
<accession>A0A9W9H440</accession>
<comment type="caution">
    <text evidence="1">The sequence shown here is derived from an EMBL/GenBank/DDBJ whole genome shotgun (WGS) entry which is preliminary data.</text>
</comment>
<dbReference type="EMBL" id="JAPQKL010000003">
    <property type="protein sequence ID" value="KAJ5138265.1"/>
    <property type="molecule type" value="Genomic_DNA"/>
</dbReference>
<sequence length="110" mass="12386">MAKFSSIAENLPDESMREMNFLDPSFLKEPGKSLPTPAQVRALPKDIHANPQPQPVIFEESKVFVKFGPYVTIAEAQSLWIENVLEVNWVMGGSLQDDTLRQARQHCECA</sequence>
<dbReference type="OrthoDB" id="2906425at2759"/>
<gene>
    <name evidence="1" type="ORF">N7515_003113</name>
</gene>